<dbReference type="CDD" id="cd05403">
    <property type="entry name" value="NT_KNTase_like"/>
    <property type="match status" value="1"/>
</dbReference>
<dbReference type="Gene3D" id="3.30.460.10">
    <property type="entry name" value="Beta Polymerase, domain 2"/>
    <property type="match status" value="1"/>
</dbReference>
<keyword evidence="5" id="KW-0808">Transferase</keyword>
<dbReference type="PANTHER" id="PTHR33933">
    <property type="entry name" value="NUCLEOTIDYLTRANSFERASE"/>
    <property type="match status" value="1"/>
</dbReference>
<dbReference type="OrthoDB" id="77708at2157"/>
<dbReference type="PANTHER" id="PTHR33933:SF1">
    <property type="entry name" value="PROTEIN ADENYLYLTRANSFERASE MNTA-RELATED"/>
    <property type="match status" value="1"/>
</dbReference>
<comment type="catalytic activity">
    <reaction evidence="3">
        <text>L-tyrosyl-[protein] + ATP = O-(5'-adenylyl)-L-tyrosyl-[protein] + diphosphate</text>
        <dbReference type="Rhea" id="RHEA:54288"/>
        <dbReference type="Rhea" id="RHEA-COMP:10136"/>
        <dbReference type="Rhea" id="RHEA-COMP:13846"/>
        <dbReference type="ChEBI" id="CHEBI:30616"/>
        <dbReference type="ChEBI" id="CHEBI:33019"/>
        <dbReference type="ChEBI" id="CHEBI:46858"/>
        <dbReference type="ChEBI" id="CHEBI:83624"/>
        <dbReference type="EC" id="2.7.7.108"/>
    </reaction>
</comment>
<accession>A0A165Z5J1</accession>
<organism evidence="5 6">
    <name type="scientific">Methanobrevibacter filiformis</name>
    <dbReference type="NCBI Taxonomy" id="55758"/>
    <lineage>
        <taxon>Archaea</taxon>
        <taxon>Methanobacteriati</taxon>
        <taxon>Methanobacteriota</taxon>
        <taxon>Methanomada group</taxon>
        <taxon>Methanobacteria</taxon>
        <taxon>Methanobacteriales</taxon>
        <taxon>Methanobacteriaceae</taxon>
        <taxon>Methanobrevibacter</taxon>
    </lineage>
</organism>
<evidence type="ECO:0000313" key="5">
    <source>
        <dbReference type="EMBL" id="KZX10274.1"/>
    </source>
</evidence>
<dbReference type="STRING" id="55758.MBFIL_18300"/>
<reference evidence="5 6" key="1">
    <citation type="submission" date="2016-04" db="EMBL/GenBank/DDBJ databases">
        <title>Genome sequence of Methanobrevibacter filiformis DSM 11501.</title>
        <authorList>
            <person name="Poehlein A."/>
            <person name="Seedorf H."/>
            <person name="Daniel R."/>
        </authorList>
    </citation>
    <scope>NUCLEOTIDE SEQUENCE [LARGE SCALE GENOMIC DNA]</scope>
    <source>
        <strain evidence="5 6">DSM 11501</strain>
    </source>
</reference>
<evidence type="ECO:0000256" key="2">
    <source>
        <dbReference type="ARBA" id="ARBA00047518"/>
    </source>
</evidence>
<proteinExistence type="predicted"/>
<sequence>MNRKQLDIEFANSLNHPEIEKVILFGSVARGEDTEDSDIDILILTSNIDDDLKIEDEIYTKVFDILLEMGERISLKIIPLDHYKTHSDFPFYVNIESDGVLIG</sequence>
<dbReference type="EMBL" id="LWMT01000282">
    <property type="protein sequence ID" value="KZX10274.1"/>
    <property type="molecule type" value="Genomic_DNA"/>
</dbReference>
<dbReference type="PATRIC" id="fig|55758.3.peg.2049"/>
<dbReference type="InterPro" id="IPR043519">
    <property type="entry name" value="NT_sf"/>
</dbReference>
<dbReference type="InterPro" id="IPR041633">
    <property type="entry name" value="Polbeta"/>
</dbReference>
<dbReference type="RefSeq" id="WP_066973866.1">
    <property type="nucleotide sequence ID" value="NZ_LWMT01000282.1"/>
</dbReference>
<dbReference type="GO" id="GO:0070733">
    <property type="term" value="F:AMPylase activity"/>
    <property type="evidence" value="ECO:0007669"/>
    <property type="project" value="UniProtKB-EC"/>
</dbReference>
<dbReference type="AlphaFoldDB" id="A0A165Z5J1"/>
<dbReference type="Proteomes" id="UP000077066">
    <property type="component" value="Unassembled WGS sequence"/>
</dbReference>
<comment type="catalytic activity">
    <reaction evidence="2">
        <text>O-(5'-adenylyl)-L-tyrosyl-[protein] + ATP = O-[5'-(adenylyl-(5'-&gt;3')-adenylyl)]-L-tyrosyl-[protein] + diphosphate</text>
        <dbReference type="Rhea" id="RHEA:66528"/>
        <dbReference type="Rhea" id="RHEA-COMP:13846"/>
        <dbReference type="Rhea" id="RHEA-COMP:17046"/>
        <dbReference type="ChEBI" id="CHEBI:30616"/>
        <dbReference type="ChEBI" id="CHEBI:33019"/>
        <dbReference type="ChEBI" id="CHEBI:83624"/>
        <dbReference type="ChEBI" id="CHEBI:167160"/>
    </reaction>
</comment>
<protein>
    <recommendedName>
        <fullName evidence="1">protein adenylyltransferase</fullName>
        <ecNumber evidence="1">2.7.7.108</ecNumber>
    </recommendedName>
</protein>
<name>A0A165Z5J1_9EURY</name>
<evidence type="ECO:0000256" key="3">
    <source>
        <dbReference type="ARBA" id="ARBA00048696"/>
    </source>
</evidence>
<keyword evidence="6" id="KW-1185">Reference proteome</keyword>
<dbReference type="EC" id="2.7.7.108" evidence="1"/>
<dbReference type="InterPro" id="IPR052548">
    <property type="entry name" value="Type_VII_TA_antitoxin"/>
</dbReference>
<evidence type="ECO:0000256" key="1">
    <source>
        <dbReference type="ARBA" id="ARBA00034531"/>
    </source>
</evidence>
<comment type="caution">
    <text evidence="5">The sequence shown here is derived from an EMBL/GenBank/DDBJ whole genome shotgun (WGS) entry which is preliminary data.</text>
</comment>
<gene>
    <name evidence="5" type="ORF">MBFIL_18300</name>
</gene>
<dbReference type="Pfam" id="PF18765">
    <property type="entry name" value="Polbeta"/>
    <property type="match status" value="1"/>
</dbReference>
<evidence type="ECO:0000259" key="4">
    <source>
        <dbReference type="Pfam" id="PF18765"/>
    </source>
</evidence>
<dbReference type="SUPFAM" id="SSF81301">
    <property type="entry name" value="Nucleotidyltransferase"/>
    <property type="match status" value="1"/>
</dbReference>
<feature type="domain" description="Polymerase beta nucleotidyltransferase" evidence="4">
    <location>
        <begin position="15"/>
        <end position="68"/>
    </location>
</feature>
<evidence type="ECO:0000313" key="6">
    <source>
        <dbReference type="Proteomes" id="UP000077066"/>
    </source>
</evidence>